<dbReference type="VEuPathDB" id="FungiDB:JI435_008870"/>
<name>A0A7U2HWL4_PHANO</name>
<dbReference type="OrthoDB" id="3768069at2759"/>
<keyword evidence="3" id="KW-1185">Reference proteome</keyword>
<evidence type="ECO:0000313" key="3">
    <source>
        <dbReference type="Proteomes" id="UP000663193"/>
    </source>
</evidence>
<accession>A0A7U2HWL4</accession>
<proteinExistence type="predicted"/>
<keyword evidence="1" id="KW-1133">Transmembrane helix</keyword>
<evidence type="ECO:0000313" key="2">
    <source>
        <dbReference type="EMBL" id="QRC91381.1"/>
    </source>
</evidence>
<evidence type="ECO:0000256" key="1">
    <source>
        <dbReference type="SAM" id="Phobius"/>
    </source>
</evidence>
<protein>
    <submittedName>
        <fullName evidence="2">Uncharacterized protein</fullName>
    </submittedName>
</protein>
<keyword evidence="1" id="KW-0472">Membrane</keyword>
<reference evidence="3" key="1">
    <citation type="journal article" date="2021" name="BMC Genomics">
        <title>Chromosome-level genome assembly and manually-curated proteome of model necrotroph Parastagonospora nodorum Sn15 reveals a genome-wide trove of candidate effector homologs, and redundancy of virulence-related functions within an accessory chromosome.</title>
        <authorList>
            <person name="Bertazzoni S."/>
            <person name="Jones D.A.B."/>
            <person name="Phan H.T."/>
            <person name="Tan K.-C."/>
            <person name="Hane J.K."/>
        </authorList>
    </citation>
    <scope>NUCLEOTIDE SEQUENCE [LARGE SCALE GENOMIC DNA]</scope>
    <source>
        <strain evidence="3">SN15 / ATCC MYA-4574 / FGSC 10173)</strain>
    </source>
</reference>
<dbReference type="EMBL" id="CP069023">
    <property type="protein sequence ID" value="QRC91381.1"/>
    <property type="molecule type" value="Genomic_DNA"/>
</dbReference>
<sequence length="269" mass="30102">TIRGNRHANSWSRPTLAQAHQDLILFAESRIVISQHSALPFSALHLSVSRSIPPSPYEHPKNVAHSHNSLAMQPSNILLALLGASTTLAAPMDHRLEDIQCRCLSFSTDAKPTPCTYMESQRMDWHTANSLAEDYELEIQFASQHTISNILSIRRPLPDSILDAISEAEVMPVQEEDLMQRRNKIVCGFDEEVKHLGSHRGMEPECHFVSYVVAALMALVAVYLLAEYVWSRFFSQGAIKLDGSEKTLMAKYETTQEESSRDAPSTLLS</sequence>
<keyword evidence="1" id="KW-0812">Transmembrane</keyword>
<dbReference type="Proteomes" id="UP000663193">
    <property type="component" value="Chromosome 1"/>
</dbReference>
<feature type="non-terminal residue" evidence="2">
    <location>
        <position position="269"/>
    </location>
</feature>
<feature type="transmembrane region" description="Helical" evidence="1">
    <location>
        <begin position="208"/>
        <end position="230"/>
    </location>
</feature>
<gene>
    <name evidence="2" type="ORF">JI435_008870</name>
</gene>
<dbReference type="AlphaFoldDB" id="A0A7U2HWL4"/>
<organism evidence="2 3">
    <name type="scientific">Phaeosphaeria nodorum (strain SN15 / ATCC MYA-4574 / FGSC 10173)</name>
    <name type="common">Glume blotch fungus</name>
    <name type="synonym">Parastagonospora nodorum</name>
    <dbReference type="NCBI Taxonomy" id="321614"/>
    <lineage>
        <taxon>Eukaryota</taxon>
        <taxon>Fungi</taxon>
        <taxon>Dikarya</taxon>
        <taxon>Ascomycota</taxon>
        <taxon>Pezizomycotina</taxon>
        <taxon>Dothideomycetes</taxon>
        <taxon>Pleosporomycetidae</taxon>
        <taxon>Pleosporales</taxon>
        <taxon>Pleosporineae</taxon>
        <taxon>Phaeosphaeriaceae</taxon>
        <taxon>Parastagonospora</taxon>
    </lineage>
</organism>